<keyword evidence="3" id="KW-1185">Reference proteome</keyword>
<dbReference type="OrthoDB" id="3140657at2759"/>
<feature type="domain" description="F-box" evidence="1">
    <location>
        <begin position="18"/>
        <end position="51"/>
    </location>
</feature>
<evidence type="ECO:0000313" key="2">
    <source>
        <dbReference type="EMBL" id="KAF5566532.1"/>
    </source>
</evidence>
<dbReference type="Pfam" id="PF00646">
    <property type="entry name" value="F-box"/>
    <property type="match status" value="1"/>
</dbReference>
<dbReference type="InterPro" id="IPR001810">
    <property type="entry name" value="F-box_dom"/>
</dbReference>
<dbReference type="PANTHER" id="PTHR42057:SF2">
    <property type="entry name" value="F-BOX DOMAIN PROTEIN (AFU_ORTHOLOGUE AFUA_4G00200)-RELATED"/>
    <property type="match status" value="1"/>
</dbReference>
<name>A0A8H5K399_9HYPO</name>
<organism evidence="2 3">
    <name type="scientific">Fusarium phyllophilum</name>
    <dbReference type="NCBI Taxonomy" id="47803"/>
    <lineage>
        <taxon>Eukaryota</taxon>
        <taxon>Fungi</taxon>
        <taxon>Dikarya</taxon>
        <taxon>Ascomycota</taxon>
        <taxon>Pezizomycotina</taxon>
        <taxon>Sordariomycetes</taxon>
        <taxon>Hypocreomycetidae</taxon>
        <taxon>Hypocreales</taxon>
        <taxon>Nectriaceae</taxon>
        <taxon>Fusarium</taxon>
        <taxon>Fusarium fujikuroi species complex</taxon>
    </lineage>
</organism>
<accession>A0A8H5K399</accession>
<evidence type="ECO:0000313" key="3">
    <source>
        <dbReference type="Proteomes" id="UP000582016"/>
    </source>
</evidence>
<protein>
    <recommendedName>
        <fullName evidence="1">F-box domain-containing protein</fullName>
    </recommendedName>
</protein>
<gene>
    <name evidence="2" type="ORF">FPHYL_3758</name>
</gene>
<dbReference type="PANTHER" id="PTHR42057">
    <property type="entry name" value="F-BOX DOMAIN PROTEIN (AFU_ORTHOLOGUE AFUA_4G00200)"/>
    <property type="match status" value="1"/>
</dbReference>
<sequence>MPQTETTIMEDIYNTDIRLPAEILLMICSHMSKQDQLRSRLASRKLNYAATIHVFQSLRLMPEGKSSKHFQAISLSDTLRPFVKEVTIDTERIQNKPGVEGGHETWALFGDFYNSLPHMRFFQNLTRLHIRLKEFSMPFTRYSMETDIWKQFRVLDAISCVVTGLWTQDYENNDDQVQEGIEQATHCDQISPSGQPLKIKELTVSNLVTFKTRSLNESEAWNKLLRLPTLVDLKCLIGEKYGLQRYDSLHCAHRENFFQSLPSQSLSPKVVEKLQVLSLFHSDYWGWFPRMDLTEIGALPNLKVLALGHYVFTDQRQTDWIASLGTSSKSGGLEELYLDGCAILYRANQFGPLASDGYPVRSTVSDGLDRRELSLSLRPVIEDRLYITRWHGVLSGWRVTMTGLKKMVMGTGDRDCPFLTSEAVLQQEGSAHIGDLEMQWLFRHNRHRYFACPEPEELGIRAGESDQTRRDKAKNATPGKYLHGTGLLQKRRTRMQYVSYDVTLDIPWRIMDRGMDDDAVGVEAPEGETIKFDDAAYALLMETIRDRLRS</sequence>
<evidence type="ECO:0000259" key="1">
    <source>
        <dbReference type="Pfam" id="PF00646"/>
    </source>
</evidence>
<dbReference type="Proteomes" id="UP000582016">
    <property type="component" value="Unassembled WGS sequence"/>
</dbReference>
<comment type="caution">
    <text evidence="2">The sequence shown here is derived from an EMBL/GenBank/DDBJ whole genome shotgun (WGS) entry which is preliminary data.</text>
</comment>
<dbReference type="EMBL" id="JAAOAQ010000110">
    <property type="protein sequence ID" value="KAF5566532.1"/>
    <property type="molecule type" value="Genomic_DNA"/>
</dbReference>
<proteinExistence type="predicted"/>
<dbReference type="AlphaFoldDB" id="A0A8H5K399"/>
<reference evidence="2 3" key="1">
    <citation type="submission" date="2020-05" db="EMBL/GenBank/DDBJ databases">
        <title>Identification and distribution of gene clusters putatively required for synthesis of sphingolipid metabolism inhibitors in phylogenetically diverse species of the filamentous fungus Fusarium.</title>
        <authorList>
            <person name="Kim H.-S."/>
            <person name="Busman M."/>
            <person name="Brown D.W."/>
            <person name="Divon H."/>
            <person name="Uhlig S."/>
            <person name="Proctor R.H."/>
        </authorList>
    </citation>
    <scope>NUCLEOTIDE SEQUENCE [LARGE SCALE GENOMIC DNA]</scope>
    <source>
        <strain evidence="2 3">NRRL 13617</strain>
    </source>
</reference>
<dbReference type="CDD" id="cd09917">
    <property type="entry name" value="F-box_SF"/>
    <property type="match status" value="1"/>
</dbReference>